<protein>
    <submittedName>
        <fullName evidence="1">Uncharacterized protein</fullName>
    </submittedName>
</protein>
<evidence type="ECO:0000313" key="2">
    <source>
        <dbReference type="Proteomes" id="UP000663833"/>
    </source>
</evidence>
<proteinExistence type="predicted"/>
<dbReference type="Proteomes" id="UP000663833">
    <property type="component" value="Unassembled WGS sequence"/>
</dbReference>
<name>A0A818A1G0_9BILA</name>
<evidence type="ECO:0000313" key="1">
    <source>
        <dbReference type="EMBL" id="CAF3400219.1"/>
    </source>
</evidence>
<reference evidence="1" key="1">
    <citation type="submission" date="2021-02" db="EMBL/GenBank/DDBJ databases">
        <authorList>
            <person name="Nowell W R."/>
        </authorList>
    </citation>
    <scope>NUCLEOTIDE SEQUENCE</scope>
</reference>
<organism evidence="1 2">
    <name type="scientific">Rotaria socialis</name>
    <dbReference type="NCBI Taxonomy" id="392032"/>
    <lineage>
        <taxon>Eukaryota</taxon>
        <taxon>Metazoa</taxon>
        <taxon>Spiralia</taxon>
        <taxon>Gnathifera</taxon>
        <taxon>Rotifera</taxon>
        <taxon>Eurotatoria</taxon>
        <taxon>Bdelloidea</taxon>
        <taxon>Philodinida</taxon>
        <taxon>Philodinidae</taxon>
        <taxon>Rotaria</taxon>
    </lineage>
</organism>
<comment type="caution">
    <text evidence="1">The sequence shown here is derived from an EMBL/GenBank/DDBJ whole genome shotgun (WGS) entry which is preliminary data.</text>
</comment>
<dbReference type="EMBL" id="CAJNYD010002196">
    <property type="protein sequence ID" value="CAF3400219.1"/>
    <property type="molecule type" value="Genomic_DNA"/>
</dbReference>
<sequence length="76" mass="8663">MRQNTCVQYGHSKLSSLSCDEQFKHSGLSIKISEDVDGLFIKVVEQETVSTACAKLFASDELSSWICRDLYYIVYF</sequence>
<gene>
    <name evidence="1" type="ORF">LUA448_LOCUS17510</name>
</gene>
<accession>A0A818A1G0</accession>
<dbReference type="AlphaFoldDB" id="A0A818A1G0"/>